<keyword evidence="4 5" id="KW-0472">Membrane</keyword>
<evidence type="ECO:0000256" key="3">
    <source>
        <dbReference type="ARBA" id="ARBA00022989"/>
    </source>
</evidence>
<dbReference type="HOGENOM" id="CLU_035309_0_0_11"/>
<feature type="transmembrane region" description="Helical" evidence="5">
    <location>
        <begin position="272"/>
        <end position="293"/>
    </location>
</feature>
<dbReference type="Gene3D" id="1.20.1250.20">
    <property type="entry name" value="MFS general substrate transporter like domains"/>
    <property type="match status" value="2"/>
</dbReference>
<feature type="transmembrane region" description="Helical" evidence="5">
    <location>
        <begin position="27"/>
        <end position="46"/>
    </location>
</feature>
<evidence type="ECO:0000256" key="1">
    <source>
        <dbReference type="ARBA" id="ARBA00004651"/>
    </source>
</evidence>
<dbReference type="PROSITE" id="PS50850">
    <property type="entry name" value="MFS"/>
    <property type="match status" value="1"/>
</dbReference>
<dbReference type="InterPro" id="IPR011701">
    <property type="entry name" value="MFS"/>
</dbReference>
<feature type="transmembrane region" description="Helical" evidence="5">
    <location>
        <begin position="389"/>
        <end position="407"/>
    </location>
</feature>
<dbReference type="InterPro" id="IPR051788">
    <property type="entry name" value="MFS_Transporter"/>
</dbReference>
<dbReference type="RefSeq" id="WP_015883664.1">
    <property type="nucleotide sequence ID" value="NC_012669.1"/>
</dbReference>
<evidence type="ECO:0000256" key="2">
    <source>
        <dbReference type="ARBA" id="ARBA00022692"/>
    </source>
</evidence>
<organism evidence="7 8">
    <name type="scientific">Beutenbergia cavernae (strain ATCC BAA-8 / DSM 12333 / CCUG 43141 / JCM 11478 / NBRC 16432 / NCIMB 13614 / HKI 0122)</name>
    <dbReference type="NCBI Taxonomy" id="471853"/>
    <lineage>
        <taxon>Bacteria</taxon>
        <taxon>Bacillati</taxon>
        <taxon>Actinomycetota</taxon>
        <taxon>Actinomycetes</taxon>
        <taxon>Micrococcales</taxon>
        <taxon>Beutenbergiaceae</taxon>
        <taxon>Beutenbergia</taxon>
    </lineage>
</organism>
<feature type="domain" description="Major facilitator superfamily (MFS) profile" evidence="6">
    <location>
        <begin position="27"/>
        <end position="415"/>
    </location>
</feature>
<dbReference type="GO" id="GO:0022857">
    <property type="term" value="F:transmembrane transporter activity"/>
    <property type="evidence" value="ECO:0007669"/>
    <property type="project" value="InterPro"/>
</dbReference>
<comment type="subcellular location">
    <subcellularLocation>
        <location evidence="1">Cell membrane</location>
        <topology evidence="1">Multi-pass membrane protein</topology>
    </subcellularLocation>
</comment>
<keyword evidence="3 5" id="KW-1133">Transmembrane helix</keyword>
<feature type="transmembrane region" description="Helical" evidence="5">
    <location>
        <begin position="159"/>
        <end position="180"/>
    </location>
</feature>
<feature type="transmembrane region" description="Helical" evidence="5">
    <location>
        <begin position="329"/>
        <end position="350"/>
    </location>
</feature>
<protein>
    <submittedName>
        <fullName evidence="7">Major facilitator superfamily MFS_1</fullName>
    </submittedName>
</protein>
<dbReference type="InterPro" id="IPR020846">
    <property type="entry name" value="MFS_dom"/>
</dbReference>
<evidence type="ECO:0000256" key="4">
    <source>
        <dbReference type="ARBA" id="ARBA00023136"/>
    </source>
</evidence>
<dbReference type="InterPro" id="IPR036259">
    <property type="entry name" value="MFS_trans_sf"/>
</dbReference>
<reference evidence="7 8" key="1">
    <citation type="journal article" date="2009" name="Stand. Genomic Sci.">
        <title>Complete genome sequence of Beutenbergia cavernae type strain (HKI 0122).</title>
        <authorList>
            <person name="Land M."/>
            <person name="Pukall R."/>
            <person name="Abt B."/>
            <person name="Goker M."/>
            <person name="Rohde M."/>
            <person name="Glavina Del Rio T."/>
            <person name="Tice H."/>
            <person name="Copeland A."/>
            <person name="Cheng J.F."/>
            <person name="Lucas S."/>
            <person name="Chen F."/>
            <person name="Nolan M."/>
            <person name="Bruce D."/>
            <person name="Goodwin L."/>
            <person name="Pitluck S."/>
            <person name="Ivanova N."/>
            <person name="Mavromatis K."/>
            <person name="Ovchinnikova G."/>
            <person name="Pati A."/>
            <person name="Chen A."/>
            <person name="Palaniappan K."/>
            <person name="Hauser L."/>
            <person name="Chang Y.J."/>
            <person name="Jefferies C.C."/>
            <person name="Saunders E."/>
            <person name="Brettin T."/>
            <person name="Detter J.C."/>
            <person name="Han C."/>
            <person name="Chain P."/>
            <person name="Bristow J."/>
            <person name="Eisen J.A."/>
            <person name="Markowitz V."/>
            <person name="Hugenholtz P."/>
            <person name="Kyrpides N.C."/>
            <person name="Klenk H.P."/>
            <person name="Lapidus A."/>
        </authorList>
    </citation>
    <scope>NUCLEOTIDE SEQUENCE [LARGE SCALE GENOMIC DNA]</scope>
    <source>
        <strain evidence="8">ATCC BAA-8 / DSM 12333 / NBRC 16432</strain>
    </source>
</reference>
<evidence type="ECO:0000259" key="6">
    <source>
        <dbReference type="PROSITE" id="PS50850"/>
    </source>
</evidence>
<evidence type="ECO:0000256" key="5">
    <source>
        <dbReference type="SAM" id="Phobius"/>
    </source>
</evidence>
<feature type="transmembrane region" description="Helical" evidence="5">
    <location>
        <begin position="119"/>
        <end position="138"/>
    </location>
</feature>
<keyword evidence="8" id="KW-1185">Reference proteome</keyword>
<feature type="transmembrane region" description="Helical" evidence="5">
    <location>
        <begin position="305"/>
        <end position="323"/>
    </location>
</feature>
<dbReference type="PANTHER" id="PTHR23514:SF13">
    <property type="entry name" value="INNER MEMBRANE PROTEIN YBJJ"/>
    <property type="match status" value="1"/>
</dbReference>
<gene>
    <name evidence="7" type="ordered locus">Bcav_3180</name>
</gene>
<sequence length="446" mass="45495">MPSSPRRRATLPAWIARHPDPPRLARARWMLMGLFALNGITFSSWLARLPAVRDALALTEAEIGGVLLFGAAGALVTVPFAGALCLRIGSAWAIRLGGIAFAVAYLLIGLGPALRSVPVLAAGLAVSGVAFAILNVPLNLESARVERRLGRTVLPQFHAAFSIGAVGGSLLGAAAAALGVGLLVQFTGVAIASLVWRLAAVRHLLPPDAAPELDRVEVAVRSRRRSPGAALGAWLEPRTLLLGVVVLAAALSEGAANDWLSLGVVDAFGVTEASGALVFAAFVSAMTAVRLLGARAVDTYGRVPVLRASGAVALVGLVAFALAPSLPLAVAGAIAWGSGAALAVPLAVAAASEDPLRAAGRVSVITSFSSFASLVAPPLLGLLAHDVGIRPALLTIAVPLALALLVAGSVRQQRDDVAETGRTAVADAVPVRERVEAMPPELEVRA</sequence>
<dbReference type="SUPFAM" id="SSF103473">
    <property type="entry name" value="MFS general substrate transporter"/>
    <property type="match status" value="1"/>
</dbReference>
<feature type="transmembrane region" description="Helical" evidence="5">
    <location>
        <begin position="362"/>
        <end position="383"/>
    </location>
</feature>
<dbReference type="EMBL" id="CP001618">
    <property type="protein sequence ID" value="ACQ81424.1"/>
    <property type="molecule type" value="Genomic_DNA"/>
</dbReference>
<dbReference type="Proteomes" id="UP000007962">
    <property type="component" value="Chromosome"/>
</dbReference>
<dbReference type="AlphaFoldDB" id="C5C0M8"/>
<dbReference type="eggNOG" id="COG0477">
    <property type="taxonomic scope" value="Bacteria"/>
</dbReference>
<proteinExistence type="predicted"/>
<feature type="transmembrane region" description="Helical" evidence="5">
    <location>
        <begin position="66"/>
        <end position="86"/>
    </location>
</feature>
<dbReference type="OrthoDB" id="9809599at2"/>
<dbReference type="GO" id="GO:0005886">
    <property type="term" value="C:plasma membrane"/>
    <property type="evidence" value="ECO:0007669"/>
    <property type="project" value="UniProtKB-SubCell"/>
</dbReference>
<evidence type="ECO:0000313" key="7">
    <source>
        <dbReference type="EMBL" id="ACQ81424.1"/>
    </source>
</evidence>
<dbReference type="KEGG" id="bcv:Bcav_3180"/>
<name>C5C0M8_BEUC1</name>
<dbReference type="PANTHER" id="PTHR23514">
    <property type="entry name" value="BYPASS OF STOP CODON PROTEIN 6"/>
    <property type="match status" value="1"/>
</dbReference>
<feature type="transmembrane region" description="Helical" evidence="5">
    <location>
        <begin position="93"/>
        <end position="113"/>
    </location>
</feature>
<dbReference type="CDD" id="cd17393">
    <property type="entry name" value="MFS_MosC_like"/>
    <property type="match status" value="1"/>
</dbReference>
<accession>C5C0M8</accession>
<keyword evidence="2 5" id="KW-0812">Transmembrane</keyword>
<evidence type="ECO:0000313" key="8">
    <source>
        <dbReference type="Proteomes" id="UP000007962"/>
    </source>
</evidence>
<dbReference type="STRING" id="471853.Bcav_3180"/>
<dbReference type="Pfam" id="PF07690">
    <property type="entry name" value="MFS_1"/>
    <property type="match status" value="1"/>
</dbReference>